<name>A0AAV0Z8T6_VICFA</name>
<dbReference type="Proteomes" id="UP001157006">
    <property type="component" value="Chromosome 1S"/>
</dbReference>
<proteinExistence type="predicted"/>
<evidence type="ECO:0000313" key="3">
    <source>
        <dbReference type="Proteomes" id="UP001157006"/>
    </source>
</evidence>
<protein>
    <submittedName>
        <fullName evidence="2">Uncharacterized protein</fullName>
    </submittedName>
</protein>
<keyword evidence="3" id="KW-1185">Reference proteome</keyword>
<evidence type="ECO:0000256" key="1">
    <source>
        <dbReference type="SAM" id="MobiDB-lite"/>
    </source>
</evidence>
<dbReference type="EMBL" id="OX451735">
    <property type="protein sequence ID" value="CAI8594261.1"/>
    <property type="molecule type" value="Genomic_DNA"/>
</dbReference>
<reference evidence="2 3" key="1">
    <citation type="submission" date="2023-01" db="EMBL/GenBank/DDBJ databases">
        <authorList>
            <person name="Kreplak J."/>
        </authorList>
    </citation>
    <scope>NUCLEOTIDE SEQUENCE [LARGE SCALE GENOMIC DNA]</scope>
</reference>
<dbReference type="AlphaFoldDB" id="A0AAV0Z8T6"/>
<gene>
    <name evidence="2" type="ORF">VFH_I132080</name>
</gene>
<sequence>MLRQTPRPQPSKSPPSHRHSDSTTTLISHHASSADARHNRKTSRPVTNLPPYLLTSHRASPITAEHSRHRICPVATSSPRSRQPLSHRTPTGPSSTKLPLEGEHCERKKRMCEAEKIKNWGLSSLSQRVVSCMTYCFVLFSFFFLN</sequence>
<feature type="compositionally biased region" description="Polar residues" evidence="1">
    <location>
        <begin position="75"/>
        <end position="97"/>
    </location>
</feature>
<accession>A0AAV0Z8T6</accession>
<feature type="region of interest" description="Disordered" evidence="1">
    <location>
        <begin position="1"/>
        <end position="102"/>
    </location>
</feature>
<feature type="compositionally biased region" description="Polar residues" evidence="1">
    <location>
        <begin position="22"/>
        <end position="31"/>
    </location>
</feature>
<organism evidence="2 3">
    <name type="scientific">Vicia faba</name>
    <name type="common">Broad bean</name>
    <name type="synonym">Faba vulgaris</name>
    <dbReference type="NCBI Taxonomy" id="3906"/>
    <lineage>
        <taxon>Eukaryota</taxon>
        <taxon>Viridiplantae</taxon>
        <taxon>Streptophyta</taxon>
        <taxon>Embryophyta</taxon>
        <taxon>Tracheophyta</taxon>
        <taxon>Spermatophyta</taxon>
        <taxon>Magnoliopsida</taxon>
        <taxon>eudicotyledons</taxon>
        <taxon>Gunneridae</taxon>
        <taxon>Pentapetalae</taxon>
        <taxon>rosids</taxon>
        <taxon>fabids</taxon>
        <taxon>Fabales</taxon>
        <taxon>Fabaceae</taxon>
        <taxon>Papilionoideae</taxon>
        <taxon>50 kb inversion clade</taxon>
        <taxon>NPAAA clade</taxon>
        <taxon>Hologalegina</taxon>
        <taxon>IRL clade</taxon>
        <taxon>Fabeae</taxon>
        <taxon>Vicia</taxon>
    </lineage>
</organism>
<evidence type="ECO:0000313" key="2">
    <source>
        <dbReference type="EMBL" id="CAI8594261.1"/>
    </source>
</evidence>